<dbReference type="GO" id="GO:0005739">
    <property type="term" value="C:mitochondrion"/>
    <property type="evidence" value="ECO:0007669"/>
    <property type="project" value="UniProtKB-SubCell"/>
</dbReference>
<dbReference type="AlphaFoldDB" id="A0A0N4U622"/>
<evidence type="ECO:0000256" key="2">
    <source>
        <dbReference type="ARBA" id="ARBA00004167"/>
    </source>
</evidence>
<evidence type="ECO:0000256" key="7">
    <source>
        <dbReference type="ARBA" id="ARBA00023034"/>
    </source>
</evidence>
<keyword evidence="8" id="KW-0496">Mitochondrion</keyword>
<evidence type="ECO:0000256" key="4">
    <source>
        <dbReference type="ARBA" id="ARBA00004555"/>
    </source>
</evidence>
<dbReference type="GO" id="GO:0016020">
    <property type="term" value="C:membrane"/>
    <property type="evidence" value="ECO:0007669"/>
    <property type="project" value="UniProtKB-SubCell"/>
</dbReference>
<proteinExistence type="predicted"/>
<evidence type="ECO:0000313" key="12">
    <source>
        <dbReference type="Proteomes" id="UP000274756"/>
    </source>
</evidence>
<evidence type="ECO:0000313" key="10">
    <source>
        <dbReference type="EMBL" id="VDN56726.1"/>
    </source>
</evidence>
<evidence type="ECO:0000256" key="3">
    <source>
        <dbReference type="ARBA" id="ARBA00004173"/>
    </source>
</evidence>
<dbReference type="WBParaSite" id="DME_0000233901-mRNA-1">
    <property type="protein sequence ID" value="DME_0000233901-mRNA-1"/>
    <property type="gene ID" value="DME_0000233901"/>
</dbReference>
<comment type="subcellular location">
    <subcellularLocation>
        <location evidence="4">Golgi apparatus</location>
    </subcellularLocation>
    <subcellularLocation>
        <location evidence="2">Membrane</location>
        <topology evidence="2">Single-pass membrane protein</topology>
    </subcellularLocation>
    <subcellularLocation>
        <location evidence="3">Mitochondrion</location>
    </subcellularLocation>
</comment>
<protein>
    <submittedName>
        <fullName evidence="13">DUF4158 domain-containing protein</fullName>
    </submittedName>
</protein>
<gene>
    <name evidence="10" type="ORF">DME_LOCUS6699</name>
</gene>
<dbReference type="Proteomes" id="UP000038040">
    <property type="component" value="Unplaced"/>
</dbReference>
<dbReference type="EMBL" id="UYYG01001156">
    <property type="protein sequence ID" value="VDN56726.1"/>
    <property type="molecule type" value="Genomic_DNA"/>
</dbReference>
<dbReference type="InterPro" id="IPR010876">
    <property type="entry name" value="C1orf43"/>
</dbReference>
<reference evidence="13" key="1">
    <citation type="submission" date="2017-02" db="UniProtKB">
        <authorList>
            <consortium name="WormBaseParasite"/>
        </authorList>
    </citation>
    <scope>IDENTIFICATION</scope>
</reference>
<dbReference type="Pfam" id="PF07406">
    <property type="entry name" value="NICE-3"/>
    <property type="match status" value="1"/>
</dbReference>
<evidence type="ECO:0000313" key="13">
    <source>
        <dbReference type="WBParaSite" id="DME_0000233901-mRNA-1"/>
    </source>
</evidence>
<keyword evidence="5" id="KW-0812">Transmembrane</keyword>
<keyword evidence="6" id="KW-1133">Transmembrane helix</keyword>
<evidence type="ECO:0000256" key="8">
    <source>
        <dbReference type="ARBA" id="ARBA00023128"/>
    </source>
</evidence>
<dbReference type="STRING" id="318479.A0A0N4U622"/>
<name>A0A0N4U622_DRAME</name>
<organism evidence="11 13">
    <name type="scientific">Dracunculus medinensis</name>
    <name type="common">Guinea worm</name>
    <dbReference type="NCBI Taxonomy" id="318479"/>
    <lineage>
        <taxon>Eukaryota</taxon>
        <taxon>Metazoa</taxon>
        <taxon>Ecdysozoa</taxon>
        <taxon>Nematoda</taxon>
        <taxon>Chromadorea</taxon>
        <taxon>Rhabditida</taxon>
        <taxon>Spirurina</taxon>
        <taxon>Dracunculoidea</taxon>
        <taxon>Dracunculidae</taxon>
        <taxon>Dracunculus</taxon>
    </lineage>
</organism>
<reference evidence="10 12" key="2">
    <citation type="submission" date="2018-11" db="EMBL/GenBank/DDBJ databases">
        <authorList>
            <consortium name="Pathogen Informatics"/>
        </authorList>
    </citation>
    <scope>NUCLEOTIDE SEQUENCE [LARGE SCALE GENOMIC DNA]</scope>
</reference>
<sequence>MNILPERFVLIILAIFFQRQIFRVRNNHSLRREAINDIGYGLSKAEKAELYHGIEVVRQFQLLRAPKFTEIGSMAEHANAPYINRMIALDELREIDRQLEFINPDLARIAGESTYCYLSRIRRLALPGLSEKLVERIGFLAEHCRYRAEPFGITELGELRALIKDIVRMFSSDAKHLRKRNEYETQKNCKNCNLKPKRISFKSSRFMKRQHNCNDNECDLPLLNPDKRNEE</sequence>
<evidence type="ECO:0000256" key="6">
    <source>
        <dbReference type="ARBA" id="ARBA00022989"/>
    </source>
</evidence>
<evidence type="ECO:0000256" key="5">
    <source>
        <dbReference type="ARBA" id="ARBA00022692"/>
    </source>
</evidence>
<dbReference type="PANTHER" id="PTHR21425:SF2">
    <property type="entry name" value="PROTEIN C1ORF43"/>
    <property type="match status" value="1"/>
</dbReference>
<dbReference type="PANTHER" id="PTHR21425">
    <property type="entry name" value="NICE-3"/>
    <property type="match status" value="1"/>
</dbReference>
<dbReference type="OrthoDB" id="5960253at2759"/>
<accession>A0A0N4U622</accession>
<dbReference type="Proteomes" id="UP000274756">
    <property type="component" value="Unassembled WGS sequence"/>
</dbReference>
<evidence type="ECO:0000256" key="1">
    <source>
        <dbReference type="ARBA" id="ARBA00002620"/>
    </source>
</evidence>
<keyword evidence="7" id="KW-0333">Golgi apparatus</keyword>
<dbReference type="GO" id="GO:0005794">
    <property type="term" value="C:Golgi apparatus"/>
    <property type="evidence" value="ECO:0007669"/>
    <property type="project" value="UniProtKB-SubCell"/>
</dbReference>
<keyword evidence="12" id="KW-1185">Reference proteome</keyword>
<keyword evidence="9" id="KW-0472">Membrane</keyword>
<evidence type="ECO:0000256" key="9">
    <source>
        <dbReference type="ARBA" id="ARBA00023136"/>
    </source>
</evidence>
<evidence type="ECO:0000313" key="11">
    <source>
        <dbReference type="Proteomes" id="UP000038040"/>
    </source>
</evidence>
<comment type="function">
    <text evidence="1">General regulator of phagocytosis. Required to uptake Gram negative bacterium by macrophages.</text>
</comment>